<dbReference type="Gene3D" id="3.20.20.150">
    <property type="entry name" value="Divalent-metal-dependent TIM barrel enzymes"/>
    <property type="match status" value="1"/>
</dbReference>
<evidence type="ECO:0000313" key="2">
    <source>
        <dbReference type="EMBL" id="NDV86719.1"/>
    </source>
</evidence>
<dbReference type="AlphaFoldDB" id="A0A6L9MFT7"/>
<evidence type="ECO:0000313" key="3">
    <source>
        <dbReference type="Proteomes" id="UP000476332"/>
    </source>
</evidence>
<dbReference type="Pfam" id="PF01261">
    <property type="entry name" value="AP_endonuc_2"/>
    <property type="match status" value="1"/>
</dbReference>
<dbReference type="PANTHER" id="PTHR12110:SF41">
    <property type="entry name" value="INOSOSE DEHYDRATASE"/>
    <property type="match status" value="1"/>
</dbReference>
<accession>A0A6L9MFT7</accession>
<organism evidence="2 3">
    <name type="scientific">Aurantimonas aggregata</name>
    <dbReference type="NCBI Taxonomy" id="2047720"/>
    <lineage>
        <taxon>Bacteria</taxon>
        <taxon>Pseudomonadati</taxon>
        <taxon>Pseudomonadota</taxon>
        <taxon>Alphaproteobacteria</taxon>
        <taxon>Hyphomicrobiales</taxon>
        <taxon>Aurantimonadaceae</taxon>
        <taxon>Aurantimonas</taxon>
    </lineage>
</organism>
<comment type="caution">
    <text evidence="2">The sequence shown here is derived from an EMBL/GenBank/DDBJ whole genome shotgun (WGS) entry which is preliminary data.</text>
</comment>
<feature type="domain" description="Xylose isomerase-like TIM barrel" evidence="1">
    <location>
        <begin position="27"/>
        <end position="237"/>
    </location>
</feature>
<gene>
    <name evidence="2" type="ORF">GTW51_08390</name>
</gene>
<dbReference type="PANTHER" id="PTHR12110">
    <property type="entry name" value="HYDROXYPYRUVATE ISOMERASE"/>
    <property type="match status" value="1"/>
</dbReference>
<dbReference type="InterPro" id="IPR036237">
    <property type="entry name" value="Xyl_isomerase-like_sf"/>
</dbReference>
<dbReference type="EMBL" id="JAAAMJ010000004">
    <property type="protein sequence ID" value="NDV86719.1"/>
    <property type="molecule type" value="Genomic_DNA"/>
</dbReference>
<dbReference type="RefSeq" id="WP_163043466.1">
    <property type="nucleotide sequence ID" value="NZ_JAAAMJ010000004.1"/>
</dbReference>
<proteinExistence type="predicted"/>
<name>A0A6L9MFT7_9HYPH</name>
<protein>
    <submittedName>
        <fullName evidence="2">TIM barrel protein</fullName>
    </submittedName>
</protein>
<dbReference type="Proteomes" id="UP000476332">
    <property type="component" value="Unassembled WGS sequence"/>
</dbReference>
<dbReference type="SUPFAM" id="SSF51658">
    <property type="entry name" value="Xylose isomerase-like"/>
    <property type="match status" value="1"/>
</dbReference>
<sequence length="254" mass="27953">MTPTDPISFQLYSARNFPPDAAVLPMLAACGYTNVETYRPQYDDAEGFRRLLDENGLTAKSGHFALAMAETEFDRVVTITRTLGIETVVIPYIVPEERPADRTGWEAVGERLAKLSTDFADEALQLAWHNHDFEFVALPDGSYPIEHLLAPGVLWEADVAWIARAGADPEPWLKRYAGRIAAVHVKDIAPEGEKLDEDGWADVGDGVVDWAKFWPLAARSGAALMIAEHDNPSDLKRFARTSAERMGALAASSN</sequence>
<reference evidence="2 3" key="1">
    <citation type="submission" date="2020-01" db="EMBL/GenBank/DDBJ databases">
        <title>Genomes of bacteria type strains.</title>
        <authorList>
            <person name="Chen J."/>
            <person name="Zhu S."/>
            <person name="Chen J."/>
        </authorList>
    </citation>
    <scope>NUCLEOTIDE SEQUENCE [LARGE SCALE GENOMIC DNA]</scope>
    <source>
        <strain evidence="2 3">KCTC 52919</strain>
    </source>
</reference>
<dbReference type="InterPro" id="IPR013022">
    <property type="entry name" value="Xyl_isomerase-like_TIM-brl"/>
</dbReference>
<dbReference type="InterPro" id="IPR050312">
    <property type="entry name" value="IolE/XylAMocC-like"/>
</dbReference>
<evidence type="ECO:0000259" key="1">
    <source>
        <dbReference type="Pfam" id="PF01261"/>
    </source>
</evidence>
<keyword evidence="3" id="KW-1185">Reference proteome</keyword>